<dbReference type="Pfam" id="PF00113">
    <property type="entry name" value="Enolase_C"/>
    <property type="match status" value="1"/>
</dbReference>
<evidence type="ECO:0000256" key="3">
    <source>
        <dbReference type="ARBA" id="ARBA00012058"/>
    </source>
</evidence>
<feature type="compositionally biased region" description="Acidic residues" evidence="9">
    <location>
        <begin position="423"/>
        <end position="440"/>
    </location>
</feature>
<dbReference type="GO" id="GO:0000015">
    <property type="term" value="C:phosphopyruvate hydratase complex"/>
    <property type="evidence" value="ECO:0007669"/>
    <property type="project" value="InterPro"/>
</dbReference>
<evidence type="ECO:0000259" key="10">
    <source>
        <dbReference type="SMART" id="SM01192"/>
    </source>
</evidence>
<evidence type="ECO:0000256" key="4">
    <source>
        <dbReference type="ARBA" id="ARBA00023152"/>
    </source>
</evidence>
<protein>
    <recommendedName>
        <fullName evidence="7">Enolase 4</fullName>
        <ecNumber evidence="3">4.2.1.11</ecNumber>
    </recommendedName>
    <alternativeName>
        <fullName evidence="6">2-phospho-D-glycerate hydro-lyase</fullName>
    </alternativeName>
</protein>
<feature type="region of interest" description="Disordered" evidence="9">
    <location>
        <begin position="413"/>
        <end position="444"/>
    </location>
</feature>
<comment type="pathway">
    <text evidence="1">Carbohydrate degradation; glycolysis; pyruvate from D-glyceraldehyde 3-phosphate: step 4/5.</text>
</comment>
<dbReference type="PANTHER" id="PTHR11902">
    <property type="entry name" value="ENOLASE"/>
    <property type="match status" value="1"/>
</dbReference>
<evidence type="ECO:0000256" key="7">
    <source>
        <dbReference type="ARBA" id="ARBA00034855"/>
    </source>
</evidence>
<comment type="similarity">
    <text evidence="2">Belongs to the enolase family.</text>
</comment>
<dbReference type="SUPFAM" id="SSF47391">
    <property type="entry name" value="Dimerization-anchoring domain of cAMP-dependent PK regulatory subunit"/>
    <property type="match status" value="1"/>
</dbReference>
<dbReference type="InterPro" id="IPR000941">
    <property type="entry name" value="Enolase"/>
</dbReference>
<dbReference type="SUPFAM" id="SSF51604">
    <property type="entry name" value="Enolase C-terminal domain-like"/>
    <property type="match status" value="1"/>
</dbReference>
<evidence type="ECO:0000313" key="11">
    <source>
        <dbReference type="EMBL" id="CAL5136854.1"/>
    </source>
</evidence>
<feature type="region of interest" description="Disordered" evidence="9">
    <location>
        <begin position="163"/>
        <end position="204"/>
    </location>
</feature>
<dbReference type="CDD" id="cd22974">
    <property type="entry name" value="DD_ENO4"/>
    <property type="match status" value="1"/>
</dbReference>
<feature type="domain" description="Enolase C-terminal TIM barrel" evidence="10">
    <location>
        <begin position="242"/>
        <end position="392"/>
    </location>
</feature>
<comment type="catalytic activity">
    <reaction evidence="8">
        <text>(2R)-2-phosphoglycerate = phosphoenolpyruvate + H2O</text>
        <dbReference type="Rhea" id="RHEA:10164"/>
        <dbReference type="ChEBI" id="CHEBI:15377"/>
        <dbReference type="ChEBI" id="CHEBI:58289"/>
        <dbReference type="ChEBI" id="CHEBI:58702"/>
        <dbReference type="EC" id="4.2.1.11"/>
    </reaction>
</comment>
<accession>A0AAV2TIK4</accession>
<evidence type="ECO:0000256" key="6">
    <source>
        <dbReference type="ARBA" id="ARBA00031125"/>
    </source>
</evidence>
<organism evidence="11 12">
    <name type="scientific">Calicophoron daubneyi</name>
    <name type="common">Rumen fluke</name>
    <name type="synonym">Paramphistomum daubneyi</name>
    <dbReference type="NCBI Taxonomy" id="300641"/>
    <lineage>
        <taxon>Eukaryota</taxon>
        <taxon>Metazoa</taxon>
        <taxon>Spiralia</taxon>
        <taxon>Lophotrochozoa</taxon>
        <taxon>Platyhelminthes</taxon>
        <taxon>Trematoda</taxon>
        <taxon>Digenea</taxon>
        <taxon>Plagiorchiida</taxon>
        <taxon>Pronocephalata</taxon>
        <taxon>Paramphistomoidea</taxon>
        <taxon>Paramphistomidae</taxon>
        <taxon>Calicophoron</taxon>
    </lineage>
</organism>
<sequence length="560" mass="61922">MNPRKSNKILKMEAIKYYAQNNVPKEIEQVLNEMFYEKPSDPFGYLSDYFGRISNQPTISKFCITEGLRWGDGASVRIRILGTLAEVVYEKCQKGSLIIQDTIDTGNGKLADGRSDEEGLSATLNSLKYKLSAELVGSVATLDVMLEQDRSFRSMYEDAKKEAENVNSGDLASPEELRTADIVTPSPAPRKSIAQAGKKKGIRPCSAVPPSMTVDPALPIAADLSAFSLALCIAAANSTNPPTPLSVFLAQVANRPVPQMICPNGAPAVILDKPEQGIDMVLECLDQLQFREDFLLGLGLVSQGIFDQLKGKYEVITGAQKTPEETVVFYADLIKRYPEIRLMIDPFRKEDKQCWAALSEQIGPGFVLCTTNMPQSAGPTNGPWKSANANSPRSARMVASSGPSILQLAQLQHLAEPRKDGESETNDEDEAVPDEREETVEQSTETQLAYSGWLFNTRTDLECCLITELTRALRNLHGQGKHSIYDIEYDTNEQWPMDMAVGLGIHMVKLGGLNGNERTGKLIYWGKLLEREDELRKRETEGDEIVYNPSVLSRFGQEIN</sequence>
<evidence type="ECO:0000256" key="5">
    <source>
        <dbReference type="ARBA" id="ARBA00023239"/>
    </source>
</evidence>
<dbReference type="GO" id="GO:0006096">
    <property type="term" value="P:glycolytic process"/>
    <property type="evidence" value="ECO:0007669"/>
    <property type="project" value="UniProtKB-KW"/>
</dbReference>
<dbReference type="PANTHER" id="PTHR11902:SF30">
    <property type="entry name" value="ENOLASE 4"/>
    <property type="match status" value="1"/>
</dbReference>
<dbReference type="GO" id="GO:0000287">
    <property type="term" value="F:magnesium ion binding"/>
    <property type="evidence" value="ECO:0007669"/>
    <property type="project" value="InterPro"/>
</dbReference>
<evidence type="ECO:0000256" key="1">
    <source>
        <dbReference type="ARBA" id="ARBA00005031"/>
    </source>
</evidence>
<evidence type="ECO:0000256" key="2">
    <source>
        <dbReference type="ARBA" id="ARBA00009604"/>
    </source>
</evidence>
<dbReference type="AlphaFoldDB" id="A0AAV2TIK4"/>
<reference evidence="11" key="1">
    <citation type="submission" date="2024-06" db="EMBL/GenBank/DDBJ databases">
        <authorList>
            <person name="Liu X."/>
            <person name="Lenzi L."/>
            <person name="Haldenby T S."/>
            <person name="Uol C."/>
        </authorList>
    </citation>
    <scope>NUCLEOTIDE SEQUENCE</scope>
</reference>
<comment type="caution">
    <text evidence="11">The sequence shown here is derived from an EMBL/GenBank/DDBJ whole genome shotgun (WGS) entry which is preliminary data.</text>
</comment>
<evidence type="ECO:0000256" key="9">
    <source>
        <dbReference type="SAM" id="MobiDB-lite"/>
    </source>
</evidence>
<name>A0AAV2TIK4_CALDB</name>
<keyword evidence="5" id="KW-0456">Lyase</keyword>
<dbReference type="InterPro" id="IPR036849">
    <property type="entry name" value="Enolase-like_C_sf"/>
</dbReference>
<dbReference type="EMBL" id="CAXLJL010000356">
    <property type="protein sequence ID" value="CAL5136854.1"/>
    <property type="molecule type" value="Genomic_DNA"/>
</dbReference>
<proteinExistence type="inferred from homology"/>
<dbReference type="Proteomes" id="UP001497525">
    <property type="component" value="Unassembled WGS sequence"/>
</dbReference>
<dbReference type="Gene3D" id="3.20.20.120">
    <property type="entry name" value="Enolase-like C-terminal domain"/>
    <property type="match status" value="1"/>
</dbReference>
<dbReference type="EC" id="4.2.1.11" evidence="3"/>
<evidence type="ECO:0000256" key="8">
    <source>
        <dbReference type="ARBA" id="ARBA00048333"/>
    </source>
</evidence>
<gene>
    <name evidence="11" type="ORF">CDAUBV1_LOCUS11151</name>
</gene>
<feature type="region of interest" description="Disordered" evidence="9">
    <location>
        <begin position="377"/>
        <end position="399"/>
    </location>
</feature>
<dbReference type="InterPro" id="IPR047500">
    <property type="entry name" value="DD_ENO4"/>
</dbReference>
<keyword evidence="4" id="KW-0324">Glycolysis</keyword>
<dbReference type="InterPro" id="IPR020810">
    <property type="entry name" value="Enolase_C"/>
</dbReference>
<dbReference type="SMART" id="SM01192">
    <property type="entry name" value="Enolase_C"/>
    <property type="match status" value="1"/>
</dbReference>
<evidence type="ECO:0000313" key="12">
    <source>
        <dbReference type="Proteomes" id="UP001497525"/>
    </source>
</evidence>
<dbReference type="GO" id="GO:0004634">
    <property type="term" value="F:phosphopyruvate hydratase activity"/>
    <property type="evidence" value="ECO:0007669"/>
    <property type="project" value="UniProtKB-EC"/>
</dbReference>